<evidence type="ECO:0000256" key="1">
    <source>
        <dbReference type="SAM" id="Coils"/>
    </source>
</evidence>
<protein>
    <recommendedName>
        <fullName evidence="2">Helix-turn-helix domain-containing protein</fullName>
    </recommendedName>
</protein>
<keyword evidence="4" id="KW-1185">Reference proteome</keyword>
<dbReference type="RefSeq" id="WP_173013578.1">
    <property type="nucleotide sequence ID" value="NZ_AP019860.1"/>
</dbReference>
<proteinExistence type="predicted"/>
<dbReference type="Pfam" id="PF12728">
    <property type="entry name" value="HTH_17"/>
    <property type="match status" value="1"/>
</dbReference>
<reference evidence="3 4" key="1">
    <citation type="submission" date="2019-08" db="EMBL/GenBank/DDBJ databases">
        <title>Complete genome sequence of Candidatus Uab amorphum.</title>
        <authorList>
            <person name="Shiratori T."/>
            <person name="Suzuki S."/>
            <person name="Kakizawa Y."/>
            <person name="Ishida K."/>
        </authorList>
    </citation>
    <scope>NUCLEOTIDE SEQUENCE [LARGE SCALE GENOMIC DNA]</scope>
    <source>
        <strain evidence="3 4">SRT547</strain>
    </source>
</reference>
<name>A0A5S9IRK9_UABAM</name>
<sequence>MNYNIQNDLSTLLNQMAHLRRDVDALRKSLNKERNLPTDRYTIKEVAEIAGCSTETIKNHVRAGFLKVRYPMAKRRFDAKDVEQYLRGKG</sequence>
<dbReference type="InterPro" id="IPR041657">
    <property type="entry name" value="HTH_17"/>
</dbReference>
<keyword evidence="1" id="KW-0175">Coiled coil</keyword>
<accession>A0A5S9IRK9</accession>
<evidence type="ECO:0000259" key="2">
    <source>
        <dbReference type="Pfam" id="PF12728"/>
    </source>
</evidence>
<evidence type="ECO:0000313" key="4">
    <source>
        <dbReference type="Proteomes" id="UP000326354"/>
    </source>
</evidence>
<organism evidence="3 4">
    <name type="scientific">Uabimicrobium amorphum</name>
    <dbReference type="NCBI Taxonomy" id="2596890"/>
    <lineage>
        <taxon>Bacteria</taxon>
        <taxon>Pseudomonadati</taxon>
        <taxon>Planctomycetota</taxon>
        <taxon>Candidatus Uabimicrobiia</taxon>
        <taxon>Candidatus Uabimicrobiales</taxon>
        <taxon>Candidatus Uabimicrobiaceae</taxon>
        <taxon>Candidatus Uabimicrobium</taxon>
    </lineage>
</organism>
<gene>
    <name evidence="3" type="ORF">UABAM_05235</name>
</gene>
<feature type="coiled-coil region" evidence="1">
    <location>
        <begin position="9"/>
        <end position="36"/>
    </location>
</feature>
<feature type="domain" description="Helix-turn-helix" evidence="2">
    <location>
        <begin position="41"/>
        <end position="88"/>
    </location>
</feature>
<dbReference type="AlphaFoldDB" id="A0A5S9IRK9"/>
<dbReference type="InterPro" id="IPR009061">
    <property type="entry name" value="DNA-bd_dom_put_sf"/>
</dbReference>
<dbReference type="Gene3D" id="1.10.1660.10">
    <property type="match status" value="1"/>
</dbReference>
<dbReference type="Proteomes" id="UP000326354">
    <property type="component" value="Chromosome"/>
</dbReference>
<dbReference type="KEGG" id="uam:UABAM_05235"/>
<dbReference type="SUPFAM" id="SSF46955">
    <property type="entry name" value="Putative DNA-binding domain"/>
    <property type="match status" value="1"/>
</dbReference>
<evidence type="ECO:0000313" key="3">
    <source>
        <dbReference type="EMBL" id="BBM86838.1"/>
    </source>
</evidence>
<dbReference type="EMBL" id="AP019860">
    <property type="protein sequence ID" value="BBM86838.1"/>
    <property type="molecule type" value="Genomic_DNA"/>
</dbReference>